<dbReference type="RefSeq" id="WP_204077858.1">
    <property type="nucleotide sequence ID" value="NZ_BOOP01000043.1"/>
</dbReference>
<feature type="region of interest" description="Disordered" evidence="1">
    <location>
        <begin position="279"/>
        <end position="300"/>
    </location>
</feature>
<dbReference type="Pfam" id="PF16158">
    <property type="entry name" value="N_BRCA1_IG"/>
    <property type="match status" value="1"/>
</dbReference>
<feature type="domain" description="Nbr1 FW" evidence="2">
    <location>
        <begin position="320"/>
        <end position="410"/>
    </location>
</feature>
<feature type="compositionally biased region" description="Pro residues" evidence="1">
    <location>
        <begin position="236"/>
        <end position="247"/>
    </location>
</feature>
<evidence type="ECO:0000313" key="3">
    <source>
        <dbReference type="EMBL" id="GII42436.1"/>
    </source>
</evidence>
<dbReference type="GO" id="GO:0005975">
    <property type="term" value="P:carbohydrate metabolic process"/>
    <property type="evidence" value="ECO:0007669"/>
    <property type="project" value="UniProtKB-ARBA"/>
</dbReference>
<organism evidence="3 4">
    <name type="scientific">Planotetraspora phitsanulokensis</name>
    <dbReference type="NCBI Taxonomy" id="575192"/>
    <lineage>
        <taxon>Bacteria</taxon>
        <taxon>Bacillati</taxon>
        <taxon>Actinomycetota</taxon>
        <taxon>Actinomycetes</taxon>
        <taxon>Streptosporangiales</taxon>
        <taxon>Streptosporangiaceae</taxon>
        <taxon>Planotetraspora</taxon>
    </lineage>
</organism>
<dbReference type="EMBL" id="BOOP01000043">
    <property type="protein sequence ID" value="GII42436.1"/>
    <property type="molecule type" value="Genomic_DNA"/>
</dbReference>
<protein>
    <recommendedName>
        <fullName evidence="2">Nbr1 FW domain-containing protein</fullName>
    </recommendedName>
</protein>
<dbReference type="PANTHER" id="PTHR20930:SF0">
    <property type="entry name" value="PROTEIN ILRUN"/>
    <property type="match status" value="1"/>
</dbReference>
<dbReference type="InterPro" id="IPR013783">
    <property type="entry name" value="Ig-like_fold"/>
</dbReference>
<dbReference type="Proteomes" id="UP000622547">
    <property type="component" value="Unassembled WGS sequence"/>
</dbReference>
<name>A0A8J3UFN6_9ACTN</name>
<feature type="compositionally biased region" description="Polar residues" evidence="1">
    <location>
        <begin position="199"/>
        <end position="212"/>
    </location>
</feature>
<gene>
    <name evidence="3" type="ORF">Pph01_74390</name>
</gene>
<dbReference type="PANTHER" id="PTHR20930">
    <property type="entry name" value="OVARIAN CARCINOMA ANTIGEN CA125-RELATED"/>
    <property type="match status" value="1"/>
</dbReference>
<feature type="compositionally biased region" description="Acidic residues" evidence="1">
    <location>
        <begin position="106"/>
        <end position="122"/>
    </location>
</feature>
<evidence type="ECO:0000256" key="1">
    <source>
        <dbReference type="SAM" id="MobiDB-lite"/>
    </source>
</evidence>
<reference evidence="3 4" key="1">
    <citation type="submission" date="2021-01" db="EMBL/GenBank/DDBJ databases">
        <title>Whole genome shotgun sequence of Planotetraspora phitsanulokensis NBRC 104273.</title>
        <authorList>
            <person name="Komaki H."/>
            <person name="Tamura T."/>
        </authorList>
    </citation>
    <scope>NUCLEOTIDE SEQUENCE [LARGE SCALE GENOMIC DNA]</scope>
    <source>
        <strain evidence="3 4">NBRC 104273</strain>
    </source>
</reference>
<keyword evidence="4" id="KW-1185">Reference proteome</keyword>
<dbReference type="CDD" id="cd14947">
    <property type="entry name" value="NBR1_like"/>
    <property type="match status" value="1"/>
</dbReference>
<feature type="compositionally biased region" description="Low complexity" evidence="1">
    <location>
        <begin position="179"/>
        <end position="190"/>
    </location>
</feature>
<evidence type="ECO:0000313" key="4">
    <source>
        <dbReference type="Proteomes" id="UP000622547"/>
    </source>
</evidence>
<dbReference type="AlphaFoldDB" id="A0A8J3UFN6"/>
<proteinExistence type="predicted"/>
<feature type="region of interest" description="Disordered" evidence="1">
    <location>
        <begin position="86"/>
        <end position="249"/>
    </location>
</feature>
<accession>A0A8J3UFN6</accession>
<dbReference type="InterPro" id="IPR032350">
    <property type="entry name" value="Nbr1_FW"/>
</dbReference>
<sequence>MRDAVSGKRERQERFAKELRGLRAEAGNPSFRVMAARSRSVSHATLHEAAKGTRFPSWLTTEAFVEACGGDVDDWRARWREALGEPAATLEARTAVTESEPSAPEPDGDVEPANDSAPEPDGDVGTANGSAPETGDAVSVVDGTANEHENLPDEPIGTAGVPEPARVPRLPVPPGDGTGDAPADGASADGAELDGVPANTVSANTVFTNTVSADRPDHVAETPDVPSRSAPATGDPEPPVEPVPVRRPPGRHRRTALIVAGCAAALAAAGASVYLQSHDQRTPARAKPGPEPTAMPAATSSEGMVPRIAGDKSVFVGDVTIPDGTVMEPGQQFTKTWEIANIGTVPWHGRFLERAQLPADNGTCSTPSKVPIPDTEPGAHVRISVTVMAPDSPGSCWVGWKMVDGEDHPFLPGSRPIYFVVNVAG</sequence>
<evidence type="ECO:0000259" key="2">
    <source>
        <dbReference type="Pfam" id="PF16158"/>
    </source>
</evidence>
<dbReference type="Gene3D" id="2.60.40.10">
    <property type="entry name" value="Immunoglobulins"/>
    <property type="match status" value="1"/>
</dbReference>
<comment type="caution">
    <text evidence="3">The sequence shown here is derived from an EMBL/GenBank/DDBJ whole genome shotgun (WGS) entry which is preliminary data.</text>
</comment>